<gene>
    <name evidence="1" type="ORF">DSO57_1026656</name>
</gene>
<feature type="non-terminal residue" evidence="1">
    <location>
        <position position="1"/>
    </location>
</feature>
<comment type="caution">
    <text evidence="1">The sequence shown here is derived from an EMBL/GenBank/DDBJ whole genome shotgun (WGS) entry which is preliminary data.</text>
</comment>
<name>A0ACC2S3X3_9FUNG</name>
<evidence type="ECO:0000313" key="2">
    <source>
        <dbReference type="Proteomes" id="UP001165960"/>
    </source>
</evidence>
<proteinExistence type="predicted"/>
<protein>
    <submittedName>
        <fullName evidence="1">Uncharacterized protein</fullName>
    </submittedName>
</protein>
<keyword evidence="2" id="KW-1185">Reference proteome</keyword>
<accession>A0ACC2S3X3</accession>
<dbReference type="Proteomes" id="UP001165960">
    <property type="component" value="Unassembled WGS sequence"/>
</dbReference>
<evidence type="ECO:0000313" key="1">
    <source>
        <dbReference type="EMBL" id="KAJ9056996.1"/>
    </source>
</evidence>
<organism evidence="1 2">
    <name type="scientific">Entomophthora muscae</name>
    <dbReference type="NCBI Taxonomy" id="34485"/>
    <lineage>
        <taxon>Eukaryota</taxon>
        <taxon>Fungi</taxon>
        <taxon>Fungi incertae sedis</taxon>
        <taxon>Zoopagomycota</taxon>
        <taxon>Entomophthoromycotina</taxon>
        <taxon>Entomophthoromycetes</taxon>
        <taxon>Entomophthorales</taxon>
        <taxon>Entomophthoraceae</taxon>
        <taxon>Entomophthora</taxon>
    </lineage>
</organism>
<sequence>NIPDINQILTEGKFWKRIEGFSVKNAQFNKDFPPLIWENKNQTEEKTELNKHRNNLSSRQAPTTPASTLCQPPAGLLPVSCPPTCPLRPSQLPASLKNQQLGKYFSKIRHQVDNLETCECCHNWIDRHHQLKDFGVYVITSKITGKIREYVVYTGVYGYRLGGVGQYQRGPGVPLGGVELRQLLVVILARWFVEWPMQLIVLVAPNP</sequence>
<reference evidence="1" key="1">
    <citation type="submission" date="2022-04" db="EMBL/GenBank/DDBJ databases">
        <title>Genome of the entomopathogenic fungus Entomophthora muscae.</title>
        <authorList>
            <person name="Elya C."/>
            <person name="Lovett B.R."/>
            <person name="Lee E."/>
            <person name="Macias A.M."/>
            <person name="Hajek A.E."/>
            <person name="De Bivort B.L."/>
            <person name="Kasson M.T."/>
            <person name="De Fine Licht H.H."/>
            <person name="Stajich J.E."/>
        </authorList>
    </citation>
    <scope>NUCLEOTIDE SEQUENCE</scope>
    <source>
        <strain evidence="1">Berkeley</strain>
    </source>
</reference>
<dbReference type="EMBL" id="QTSX02005837">
    <property type="protein sequence ID" value="KAJ9056996.1"/>
    <property type="molecule type" value="Genomic_DNA"/>
</dbReference>